<organism evidence="1 2">
    <name type="scientific">Kaistia dalseonensis</name>
    <dbReference type="NCBI Taxonomy" id="410840"/>
    <lineage>
        <taxon>Bacteria</taxon>
        <taxon>Pseudomonadati</taxon>
        <taxon>Pseudomonadota</taxon>
        <taxon>Alphaproteobacteria</taxon>
        <taxon>Hyphomicrobiales</taxon>
        <taxon>Kaistiaceae</taxon>
        <taxon>Kaistia</taxon>
    </lineage>
</organism>
<keyword evidence="2" id="KW-1185">Reference proteome</keyword>
<proteinExistence type="predicted"/>
<evidence type="ECO:0000313" key="2">
    <source>
        <dbReference type="Proteomes" id="UP001241603"/>
    </source>
</evidence>
<sequence length="75" mass="7713">MLHNQETSPAVALLASSGDLDAILSRAGLLIRSAEACDRACKRGGPEALVAADVASELRVELTGLIDQALAVLDV</sequence>
<dbReference type="RefSeq" id="WP_266349265.1">
    <property type="nucleotide sequence ID" value="NZ_JAPKNG010000003.1"/>
</dbReference>
<protein>
    <submittedName>
        <fullName evidence="1">Uncharacterized protein</fullName>
    </submittedName>
</protein>
<reference evidence="1 2" key="1">
    <citation type="submission" date="2023-07" db="EMBL/GenBank/DDBJ databases">
        <title>Genomic Encyclopedia of Type Strains, Phase IV (KMG-IV): sequencing the most valuable type-strain genomes for metagenomic binning, comparative biology and taxonomic classification.</title>
        <authorList>
            <person name="Goeker M."/>
        </authorList>
    </citation>
    <scope>NUCLEOTIDE SEQUENCE [LARGE SCALE GENOMIC DNA]</scope>
    <source>
        <strain evidence="1 2">B6-8</strain>
    </source>
</reference>
<dbReference type="Proteomes" id="UP001241603">
    <property type="component" value="Unassembled WGS sequence"/>
</dbReference>
<evidence type="ECO:0000313" key="1">
    <source>
        <dbReference type="EMBL" id="MDQ0438377.1"/>
    </source>
</evidence>
<accession>A0ABU0H7U9</accession>
<gene>
    <name evidence="1" type="ORF">QO014_002769</name>
</gene>
<name>A0ABU0H7U9_9HYPH</name>
<comment type="caution">
    <text evidence="1">The sequence shown here is derived from an EMBL/GenBank/DDBJ whole genome shotgun (WGS) entry which is preliminary data.</text>
</comment>
<dbReference type="EMBL" id="JAUSVO010000003">
    <property type="protein sequence ID" value="MDQ0438377.1"/>
    <property type="molecule type" value="Genomic_DNA"/>
</dbReference>